<gene>
    <name evidence="4" type="ORF">HOLleu_38153</name>
</gene>
<dbReference type="Gene3D" id="3.10.20.90">
    <property type="entry name" value="Phosphatidylinositol 3-kinase Catalytic Subunit, Chain A, domain 1"/>
    <property type="match status" value="1"/>
</dbReference>
<dbReference type="SMART" id="SM00314">
    <property type="entry name" value="RA"/>
    <property type="match status" value="1"/>
</dbReference>
<dbReference type="CDD" id="cd21886">
    <property type="entry name" value="SARAH_RASSF2-like"/>
    <property type="match status" value="1"/>
</dbReference>
<dbReference type="Pfam" id="PF16517">
    <property type="entry name" value="Nore1-SARAH"/>
    <property type="match status" value="1"/>
</dbReference>
<sequence>MQDVEEVAREKREQLYRNIVTSPEFASRLKTFQQYQREGQHRLAEYKDESKGVSVFESIMKIHWGTQKVIILKQEEPSWKRRSMRITSPMGNAFSIFTPCDENGENNELTVHEAEKGPERRRSAGKKLGSVDEEDDDEDLVAELKKRNQFKRRTMSFSGHMYSTRTSAFRPKYGTPTSLRVTSTHSTMDVIKLLLKKFFVENDANEFNLFAVLPTGEIQEFKLTDFPLLRRIELGPDDDRLAKIFIMERRTQEISLEVAQYLNMQIPVMQAILRKFDEEEERIIKNIRHRYEAYKANLNKKLAAYPFNKREIFV</sequence>
<reference evidence="4" key="1">
    <citation type="submission" date="2021-10" db="EMBL/GenBank/DDBJ databases">
        <title>Tropical sea cucumber genome reveals ecological adaptation and Cuvierian tubules defense mechanism.</title>
        <authorList>
            <person name="Chen T."/>
        </authorList>
    </citation>
    <scope>NUCLEOTIDE SEQUENCE</scope>
    <source>
        <strain evidence="4">Nanhai2018</strain>
        <tissue evidence="4">Muscle</tissue>
    </source>
</reference>
<dbReference type="GO" id="GO:0007165">
    <property type="term" value="P:signal transduction"/>
    <property type="evidence" value="ECO:0007669"/>
    <property type="project" value="InterPro"/>
</dbReference>
<organism evidence="4 5">
    <name type="scientific">Holothuria leucospilota</name>
    <name type="common">Black long sea cucumber</name>
    <name type="synonym">Mertensiothuria leucospilota</name>
    <dbReference type="NCBI Taxonomy" id="206669"/>
    <lineage>
        <taxon>Eukaryota</taxon>
        <taxon>Metazoa</taxon>
        <taxon>Echinodermata</taxon>
        <taxon>Eleutherozoa</taxon>
        <taxon>Echinozoa</taxon>
        <taxon>Holothuroidea</taxon>
        <taxon>Aspidochirotacea</taxon>
        <taxon>Aspidochirotida</taxon>
        <taxon>Holothuriidae</taxon>
        <taxon>Holothuria</taxon>
    </lineage>
</organism>
<dbReference type="InterPro" id="IPR029071">
    <property type="entry name" value="Ubiquitin-like_domsf"/>
</dbReference>
<protein>
    <submittedName>
        <fullName evidence="4">Ras association domain-containing protein 2</fullName>
    </submittedName>
</protein>
<accession>A0A9Q1BDX5</accession>
<dbReference type="PROSITE" id="PS50951">
    <property type="entry name" value="SARAH"/>
    <property type="match status" value="1"/>
</dbReference>
<feature type="compositionally biased region" description="Basic and acidic residues" evidence="1">
    <location>
        <begin position="113"/>
        <end position="122"/>
    </location>
</feature>
<dbReference type="InterPro" id="IPR011524">
    <property type="entry name" value="SARAH_dom"/>
</dbReference>
<dbReference type="SUPFAM" id="SSF54236">
    <property type="entry name" value="Ubiquitin-like"/>
    <property type="match status" value="1"/>
</dbReference>
<comment type="caution">
    <text evidence="4">The sequence shown here is derived from an EMBL/GenBank/DDBJ whole genome shotgun (WGS) entry which is preliminary data.</text>
</comment>
<keyword evidence="5" id="KW-1185">Reference proteome</keyword>
<evidence type="ECO:0000259" key="3">
    <source>
        <dbReference type="PROSITE" id="PS50951"/>
    </source>
</evidence>
<dbReference type="PROSITE" id="PS50200">
    <property type="entry name" value="RA"/>
    <property type="match status" value="1"/>
</dbReference>
<feature type="region of interest" description="Disordered" evidence="1">
    <location>
        <begin position="113"/>
        <end position="134"/>
    </location>
</feature>
<evidence type="ECO:0000259" key="2">
    <source>
        <dbReference type="PROSITE" id="PS50200"/>
    </source>
</evidence>
<dbReference type="Proteomes" id="UP001152320">
    <property type="component" value="Chromosome 20"/>
</dbReference>
<proteinExistence type="predicted"/>
<evidence type="ECO:0000313" key="5">
    <source>
        <dbReference type="Proteomes" id="UP001152320"/>
    </source>
</evidence>
<feature type="domain" description="Ras-associating" evidence="2">
    <location>
        <begin position="177"/>
        <end position="251"/>
    </location>
</feature>
<feature type="domain" description="SARAH" evidence="3">
    <location>
        <begin position="258"/>
        <end position="305"/>
    </location>
</feature>
<dbReference type="AlphaFoldDB" id="A0A9Q1BDX5"/>
<dbReference type="CDD" id="cd01784">
    <property type="entry name" value="RA_RASSF2_like"/>
    <property type="match status" value="1"/>
</dbReference>
<dbReference type="EMBL" id="JAIZAY010000020">
    <property type="protein sequence ID" value="KAJ8023075.1"/>
    <property type="molecule type" value="Genomic_DNA"/>
</dbReference>
<dbReference type="InterPro" id="IPR000159">
    <property type="entry name" value="RA_dom"/>
</dbReference>
<dbReference type="OrthoDB" id="9976881at2759"/>
<dbReference type="Pfam" id="PF00788">
    <property type="entry name" value="RA"/>
    <property type="match status" value="1"/>
</dbReference>
<dbReference type="PANTHER" id="PTHR22738:SF15">
    <property type="entry name" value="LD40758P"/>
    <property type="match status" value="1"/>
</dbReference>
<evidence type="ECO:0000313" key="4">
    <source>
        <dbReference type="EMBL" id="KAJ8023075.1"/>
    </source>
</evidence>
<dbReference type="PANTHER" id="PTHR22738">
    <property type="entry name" value="RASSF"/>
    <property type="match status" value="1"/>
</dbReference>
<dbReference type="InterPro" id="IPR033614">
    <property type="entry name" value="RASSF1-6"/>
</dbReference>
<evidence type="ECO:0000256" key="1">
    <source>
        <dbReference type="SAM" id="MobiDB-lite"/>
    </source>
</evidence>
<name>A0A9Q1BDX5_HOLLE</name>